<keyword evidence="8" id="KW-1185">Reference proteome</keyword>
<evidence type="ECO:0000256" key="2">
    <source>
        <dbReference type="ARBA" id="ARBA00022723"/>
    </source>
</evidence>
<proteinExistence type="predicted"/>
<keyword evidence="3 4" id="KW-0408">Iron</keyword>
<feature type="chain" id="PRO_5047083275" description="Cytochrome c domain-containing protein" evidence="5">
    <location>
        <begin position="19"/>
        <end position="154"/>
    </location>
</feature>
<keyword evidence="1 4" id="KW-0349">Heme</keyword>
<evidence type="ECO:0000256" key="4">
    <source>
        <dbReference type="PROSITE-ProRule" id="PRU00433"/>
    </source>
</evidence>
<dbReference type="SUPFAM" id="SSF46626">
    <property type="entry name" value="Cytochrome c"/>
    <property type="match status" value="1"/>
</dbReference>
<evidence type="ECO:0000313" key="7">
    <source>
        <dbReference type="EMBL" id="GAA0859308.1"/>
    </source>
</evidence>
<feature type="domain" description="Cytochrome c" evidence="6">
    <location>
        <begin position="34"/>
        <end position="138"/>
    </location>
</feature>
<dbReference type="EMBL" id="BAAAFD010000011">
    <property type="protein sequence ID" value="GAA0859308.1"/>
    <property type="molecule type" value="Genomic_DNA"/>
</dbReference>
<dbReference type="InterPro" id="IPR036909">
    <property type="entry name" value="Cyt_c-like_dom_sf"/>
</dbReference>
<dbReference type="InterPro" id="IPR009056">
    <property type="entry name" value="Cyt_c-like_dom"/>
</dbReference>
<accession>A0ABP3X1A1</accession>
<evidence type="ECO:0000259" key="6">
    <source>
        <dbReference type="PROSITE" id="PS51007"/>
    </source>
</evidence>
<evidence type="ECO:0000313" key="8">
    <source>
        <dbReference type="Proteomes" id="UP001500359"/>
    </source>
</evidence>
<evidence type="ECO:0000256" key="3">
    <source>
        <dbReference type="ARBA" id="ARBA00023004"/>
    </source>
</evidence>
<dbReference type="RefSeq" id="WP_343861855.1">
    <property type="nucleotide sequence ID" value="NZ_BAAAFD010000011.1"/>
</dbReference>
<sequence>MNSRFLLFPFMLTVALLACNSGPEAPRGFSLPEGDVAKGEAVFRKYQCLGCHSLEGFEDPDITKEFSRPVMLGGDSSRVKTYAELVTSVINPSHKLVPRAIKLESVVNEDGTSKMRVYNDVMTISELIDLVAFLQPKYQVKPMQYTHYNIYHIP</sequence>
<protein>
    <recommendedName>
        <fullName evidence="6">Cytochrome c domain-containing protein</fullName>
    </recommendedName>
</protein>
<dbReference type="Gene3D" id="1.10.760.10">
    <property type="entry name" value="Cytochrome c-like domain"/>
    <property type="match status" value="1"/>
</dbReference>
<feature type="signal peptide" evidence="5">
    <location>
        <begin position="1"/>
        <end position="18"/>
    </location>
</feature>
<dbReference type="PROSITE" id="PS51007">
    <property type="entry name" value="CYTC"/>
    <property type="match status" value="1"/>
</dbReference>
<name>A0ABP3X1A1_9ALTE</name>
<dbReference type="Proteomes" id="UP001500359">
    <property type="component" value="Unassembled WGS sequence"/>
</dbReference>
<reference evidence="8" key="1">
    <citation type="journal article" date="2019" name="Int. J. Syst. Evol. Microbiol.">
        <title>The Global Catalogue of Microorganisms (GCM) 10K type strain sequencing project: providing services to taxonomists for standard genome sequencing and annotation.</title>
        <authorList>
            <consortium name="The Broad Institute Genomics Platform"/>
            <consortium name="The Broad Institute Genome Sequencing Center for Infectious Disease"/>
            <person name="Wu L."/>
            <person name="Ma J."/>
        </authorList>
    </citation>
    <scope>NUCLEOTIDE SEQUENCE [LARGE SCALE GENOMIC DNA]</scope>
    <source>
        <strain evidence="8">JCM 15896</strain>
    </source>
</reference>
<keyword evidence="5" id="KW-0732">Signal</keyword>
<comment type="caution">
    <text evidence="7">The sequence shown here is derived from an EMBL/GenBank/DDBJ whole genome shotgun (WGS) entry which is preliminary data.</text>
</comment>
<dbReference type="PROSITE" id="PS51257">
    <property type="entry name" value="PROKAR_LIPOPROTEIN"/>
    <property type="match status" value="1"/>
</dbReference>
<keyword evidence="2 4" id="KW-0479">Metal-binding</keyword>
<gene>
    <name evidence="7" type="ORF">GCM10009114_32290</name>
</gene>
<organism evidence="7 8">
    <name type="scientific">Aliiglaciecola litoralis</name>
    <dbReference type="NCBI Taxonomy" id="582857"/>
    <lineage>
        <taxon>Bacteria</taxon>
        <taxon>Pseudomonadati</taxon>
        <taxon>Pseudomonadota</taxon>
        <taxon>Gammaproteobacteria</taxon>
        <taxon>Alteromonadales</taxon>
        <taxon>Alteromonadaceae</taxon>
        <taxon>Aliiglaciecola</taxon>
    </lineage>
</organism>
<evidence type="ECO:0000256" key="1">
    <source>
        <dbReference type="ARBA" id="ARBA00022617"/>
    </source>
</evidence>
<evidence type="ECO:0000256" key="5">
    <source>
        <dbReference type="SAM" id="SignalP"/>
    </source>
</evidence>